<evidence type="ECO:0000313" key="5">
    <source>
        <dbReference type="Proteomes" id="UP000510647"/>
    </source>
</evidence>
<proteinExistence type="predicted"/>
<dbReference type="AlphaFoldDB" id="A0A7H9HQA5"/>
<name>A0A7H9HQA5_9SACH</name>
<organism evidence="4 5">
    <name type="scientific">Torulaspora globosa</name>
    <dbReference type="NCBI Taxonomy" id="48254"/>
    <lineage>
        <taxon>Eukaryota</taxon>
        <taxon>Fungi</taxon>
        <taxon>Dikarya</taxon>
        <taxon>Ascomycota</taxon>
        <taxon>Saccharomycotina</taxon>
        <taxon>Saccharomycetes</taxon>
        <taxon>Saccharomycetales</taxon>
        <taxon>Saccharomycetaceae</taxon>
        <taxon>Torulaspora</taxon>
    </lineage>
</organism>
<gene>
    <name evidence="4" type="ORF">HG537_0C06230</name>
</gene>
<dbReference type="EMBL" id="CP059269">
    <property type="protein sequence ID" value="QLQ79974.1"/>
    <property type="molecule type" value="Genomic_DNA"/>
</dbReference>
<reference evidence="4 5" key="1">
    <citation type="submission" date="2020-06" db="EMBL/GenBank/DDBJ databases">
        <title>The yeast mating-type switching endonuclease HO is a domesticated member of an unorthodox homing genetic element family.</title>
        <authorList>
            <person name="Coughlan A.Y."/>
            <person name="Lombardi L."/>
            <person name="Braun-Galleani S."/>
            <person name="Martos A.R."/>
            <person name="Galeote V."/>
            <person name="Bigey F."/>
            <person name="Dequin S."/>
            <person name="Byrne K.P."/>
            <person name="Wolfe K.H."/>
        </authorList>
    </citation>
    <scope>NUCLEOTIDE SEQUENCE [LARGE SCALE GENOMIC DNA]</scope>
    <source>
        <strain evidence="4 5">CBS2947</strain>
    </source>
</reference>
<dbReference type="OrthoDB" id="4053752at2759"/>
<keyword evidence="3" id="KW-0732">Signal</keyword>
<evidence type="ECO:0000313" key="4">
    <source>
        <dbReference type="EMBL" id="QLQ79974.1"/>
    </source>
</evidence>
<keyword evidence="2" id="KW-1133">Transmembrane helix</keyword>
<feature type="compositionally biased region" description="Polar residues" evidence="1">
    <location>
        <begin position="116"/>
        <end position="125"/>
    </location>
</feature>
<accession>A0A7H9HQA5</accession>
<protein>
    <submittedName>
        <fullName evidence="4">Uncharacterized protein</fullName>
    </submittedName>
</protein>
<keyword evidence="2" id="KW-0472">Membrane</keyword>
<feature type="signal peptide" evidence="3">
    <location>
        <begin position="1"/>
        <end position="25"/>
    </location>
</feature>
<feature type="region of interest" description="Disordered" evidence="1">
    <location>
        <begin position="114"/>
        <end position="152"/>
    </location>
</feature>
<dbReference type="Proteomes" id="UP000510647">
    <property type="component" value="Chromosome 3"/>
</dbReference>
<evidence type="ECO:0000256" key="2">
    <source>
        <dbReference type="SAM" id="Phobius"/>
    </source>
</evidence>
<feature type="transmembrane region" description="Helical" evidence="2">
    <location>
        <begin position="85"/>
        <end position="103"/>
    </location>
</feature>
<evidence type="ECO:0000256" key="3">
    <source>
        <dbReference type="SAM" id="SignalP"/>
    </source>
</evidence>
<feature type="chain" id="PRO_5028858719" evidence="3">
    <location>
        <begin position="26"/>
        <end position="300"/>
    </location>
</feature>
<sequence length="300" mass="33231">MPRITAPHSLFLAGSSVALLKLVQRLVEKNGVDEWMEMGRPGVSTYEVESSGVVHGVGTADGLELTWSQVFEFIAREVERVDLRIWFGVLLLSMLGPLVWSLLAGRGVSEQIVLPPSSSVSTQTDPEPEPELEPESGRKDPEPENEHKDPVPIRYYQYEPGERALLQFGRSKSDSMLFDYVPLSLHEPELDEIEEVVGRCTLRQEKPDALPTLRFPQVASEAVVDDGTQTDASIMEQESTNRTTSDNTLGSLPNLKDSSLEITVPAQSPTALQIQLSPRKTSIVDVQVNPEQAYSQPFSY</sequence>
<feature type="compositionally biased region" description="Basic and acidic residues" evidence="1">
    <location>
        <begin position="135"/>
        <end position="151"/>
    </location>
</feature>
<feature type="region of interest" description="Disordered" evidence="1">
    <location>
        <begin position="235"/>
        <end position="254"/>
    </location>
</feature>
<keyword evidence="5" id="KW-1185">Reference proteome</keyword>
<evidence type="ECO:0000256" key="1">
    <source>
        <dbReference type="SAM" id="MobiDB-lite"/>
    </source>
</evidence>
<keyword evidence="2" id="KW-0812">Transmembrane</keyword>